<keyword evidence="2" id="KW-1133">Transmembrane helix</keyword>
<sequence length="339" mass="36784">MSSLKFAVLCVLTAYLLVVAFNFITKLRDARLMQKLLCMLFPISQICLIAFPLACSARYGLSAAVYVSLIVLGIACGPVDLLLFHALDQACRWFDSSSKVNMLQEQLRVQNALRQRSRHERDQASALRDQLRERLEQARADLRADQAGKAGESLEDVISLIGARPQRFCQHPAVDALVEQKARAASDSGVRFRAEIDIPADIQLPGVELCAVFSNLLDNALNACAKSPEGQRRVEATARLWGMYLVIDVENSYLLPQELGRAAGVPASGGVGGPGDGDAAGSFPDLSVPHGWGQGIVREVARRHDGTFEAGQVDGVYRARVILKQDLAAQDGGDGGWSR</sequence>
<dbReference type="STRING" id="1034345.GCA_000236865_01383"/>
<protein>
    <submittedName>
        <fullName evidence="3">Uncharacterized protein</fullName>
    </submittedName>
</protein>
<evidence type="ECO:0000313" key="3">
    <source>
        <dbReference type="EMBL" id="RDB57464.1"/>
    </source>
</evidence>
<proteinExistence type="predicted"/>
<dbReference type="InterPro" id="IPR036890">
    <property type="entry name" value="HATPase_C_sf"/>
</dbReference>
<dbReference type="Proteomes" id="UP000253792">
    <property type="component" value="Unassembled WGS sequence"/>
</dbReference>
<dbReference type="AlphaFoldDB" id="A0A369LE63"/>
<organism evidence="3 4">
    <name type="scientific">Senegalimassilia anaerobia</name>
    <dbReference type="NCBI Taxonomy" id="1473216"/>
    <lineage>
        <taxon>Bacteria</taxon>
        <taxon>Bacillati</taxon>
        <taxon>Actinomycetota</taxon>
        <taxon>Coriobacteriia</taxon>
        <taxon>Coriobacteriales</taxon>
        <taxon>Coriobacteriaceae</taxon>
        <taxon>Senegalimassilia</taxon>
    </lineage>
</organism>
<feature type="transmembrane region" description="Helical" evidence="2">
    <location>
        <begin position="36"/>
        <end position="59"/>
    </location>
</feature>
<dbReference type="OrthoDB" id="3229604at2"/>
<evidence type="ECO:0000256" key="1">
    <source>
        <dbReference type="SAM" id="Coils"/>
    </source>
</evidence>
<feature type="transmembrane region" description="Helical" evidence="2">
    <location>
        <begin position="6"/>
        <end position="24"/>
    </location>
</feature>
<keyword evidence="1" id="KW-0175">Coiled coil</keyword>
<dbReference type="EMBL" id="PPTP01000001">
    <property type="protein sequence ID" value="RDB57464.1"/>
    <property type="molecule type" value="Genomic_DNA"/>
</dbReference>
<reference evidence="3 4" key="1">
    <citation type="journal article" date="2018" name="Elife">
        <title>Discovery and characterization of a prevalent human gut bacterial enzyme sufficient for the inactivation of a family of plant toxins.</title>
        <authorList>
            <person name="Koppel N."/>
            <person name="Bisanz J.E."/>
            <person name="Pandelia M.E."/>
            <person name="Turnbaugh P.J."/>
            <person name="Balskus E.P."/>
        </authorList>
    </citation>
    <scope>NUCLEOTIDE SEQUENCE [LARGE SCALE GENOMIC DNA]</scope>
    <source>
        <strain evidence="4">anaerobia AP69FAA</strain>
    </source>
</reference>
<feature type="coiled-coil region" evidence="1">
    <location>
        <begin position="114"/>
        <end position="148"/>
    </location>
</feature>
<evidence type="ECO:0000313" key="4">
    <source>
        <dbReference type="Proteomes" id="UP000253792"/>
    </source>
</evidence>
<feature type="transmembrane region" description="Helical" evidence="2">
    <location>
        <begin position="65"/>
        <end position="87"/>
    </location>
</feature>
<dbReference type="SUPFAM" id="SSF55874">
    <property type="entry name" value="ATPase domain of HSP90 chaperone/DNA topoisomerase II/histidine kinase"/>
    <property type="match status" value="1"/>
</dbReference>
<keyword evidence="4" id="KW-1185">Reference proteome</keyword>
<gene>
    <name evidence="3" type="ORF">C1880_01180</name>
</gene>
<accession>A0A369LE63</accession>
<dbReference type="RefSeq" id="WP_114619955.1">
    <property type="nucleotide sequence ID" value="NZ_PPTP01000001.1"/>
</dbReference>
<keyword evidence="2" id="KW-0812">Transmembrane</keyword>
<keyword evidence="2" id="KW-0472">Membrane</keyword>
<name>A0A369LE63_9ACTN</name>
<comment type="caution">
    <text evidence="3">The sequence shown here is derived from an EMBL/GenBank/DDBJ whole genome shotgun (WGS) entry which is preliminary data.</text>
</comment>
<evidence type="ECO:0000256" key="2">
    <source>
        <dbReference type="SAM" id="Phobius"/>
    </source>
</evidence>
<dbReference type="Gene3D" id="3.30.565.10">
    <property type="entry name" value="Histidine kinase-like ATPase, C-terminal domain"/>
    <property type="match status" value="1"/>
</dbReference>